<accession>A0ACC5R040</accession>
<evidence type="ECO:0000313" key="2">
    <source>
        <dbReference type="Proteomes" id="UP000616151"/>
    </source>
</evidence>
<sequence length="340" mass="35787">MPTFPDHALALTIGEPGGIGPDITAQAWLAFRADPSLAFFLIGDSAYLSERFSRLDIAVPVQEIATPAEAPGVFATALPVIDLPFASKPETGRFSAETAGTVIRAIDMAVDMALKGEVAAIVTNPIQKEALYAAGFSHQGHTDYLAHLAVHHGHHAEPVMMLCAADLRAIPVTVHIALTEVPRQLTGDLIVRQARVVAHDLARRFGIASPRLAFTGLNPHAGENGAMGQEEQTIIAPALAALRAEGLNVQGPLPADTAFHAEARAQYDAILCMYHDQALIPVKTLDFHGGVNCTLGLPFIRTSPDHGTALSLAGTGKANPKSLMAAISLAAEIARRGQPA</sequence>
<proteinExistence type="predicted"/>
<name>A0ACC5R040_9HYPH</name>
<protein>
    <submittedName>
        <fullName evidence="1">4-hydroxythreonine-4-phosphate dehydrogenase PdxA</fullName>
        <ecNumber evidence="1">1.1.1.262</ecNumber>
    </submittedName>
</protein>
<gene>
    <name evidence="1" type="primary">pdxA</name>
    <name evidence="1" type="ORF">JHL16_06695</name>
</gene>
<comment type="caution">
    <text evidence="1">The sequence shown here is derived from an EMBL/GenBank/DDBJ whole genome shotgun (WGS) entry which is preliminary data.</text>
</comment>
<organism evidence="1 2">
    <name type="scientific">Taklimakanibacter albus</name>
    <dbReference type="NCBI Taxonomy" id="2800327"/>
    <lineage>
        <taxon>Bacteria</taxon>
        <taxon>Pseudomonadati</taxon>
        <taxon>Pseudomonadota</taxon>
        <taxon>Alphaproteobacteria</taxon>
        <taxon>Hyphomicrobiales</taxon>
        <taxon>Aestuariivirgaceae</taxon>
        <taxon>Taklimakanibacter</taxon>
    </lineage>
</organism>
<dbReference type="EC" id="1.1.1.262" evidence="1"/>
<keyword evidence="1" id="KW-0560">Oxidoreductase</keyword>
<dbReference type="Proteomes" id="UP000616151">
    <property type="component" value="Unassembled WGS sequence"/>
</dbReference>
<reference evidence="1" key="1">
    <citation type="submission" date="2021-01" db="EMBL/GenBank/DDBJ databases">
        <authorList>
            <person name="Sun Q."/>
        </authorList>
    </citation>
    <scope>NUCLEOTIDE SEQUENCE</scope>
    <source>
        <strain evidence="1">YIM B02566</strain>
    </source>
</reference>
<dbReference type="EMBL" id="JAENHL010000006">
    <property type="protein sequence ID" value="MBK1866036.1"/>
    <property type="molecule type" value="Genomic_DNA"/>
</dbReference>
<keyword evidence="2" id="KW-1185">Reference proteome</keyword>
<evidence type="ECO:0000313" key="1">
    <source>
        <dbReference type="EMBL" id="MBK1866036.1"/>
    </source>
</evidence>